<name>A0ABD1YUE5_9MARC</name>
<dbReference type="Proteomes" id="UP001605036">
    <property type="component" value="Unassembled WGS sequence"/>
</dbReference>
<accession>A0ABD1YUE5</accession>
<protein>
    <submittedName>
        <fullName evidence="2">Uncharacterized protein</fullName>
    </submittedName>
</protein>
<evidence type="ECO:0000256" key="1">
    <source>
        <dbReference type="SAM" id="MobiDB-lite"/>
    </source>
</evidence>
<keyword evidence="3" id="KW-1185">Reference proteome</keyword>
<dbReference type="AlphaFoldDB" id="A0ABD1YUE5"/>
<organism evidence="2 3">
    <name type="scientific">Riccia fluitans</name>
    <dbReference type="NCBI Taxonomy" id="41844"/>
    <lineage>
        <taxon>Eukaryota</taxon>
        <taxon>Viridiplantae</taxon>
        <taxon>Streptophyta</taxon>
        <taxon>Embryophyta</taxon>
        <taxon>Marchantiophyta</taxon>
        <taxon>Marchantiopsida</taxon>
        <taxon>Marchantiidae</taxon>
        <taxon>Marchantiales</taxon>
        <taxon>Ricciaceae</taxon>
        <taxon>Riccia</taxon>
    </lineage>
</organism>
<evidence type="ECO:0000313" key="3">
    <source>
        <dbReference type="Proteomes" id="UP001605036"/>
    </source>
</evidence>
<gene>
    <name evidence="2" type="ORF">R1flu_005862</name>
</gene>
<feature type="compositionally biased region" description="Basic and acidic residues" evidence="1">
    <location>
        <begin position="288"/>
        <end position="297"/>
    </location>
</feature>
<sequence length="353" mass="41647">MAGFDPDIYVDSSVRRMLLGWPEVTRDHFMRLNPEQLQIMPEYRPRSDFGGMDSISYGAVQWITQPLLYMTPQQRLAVYEQNPILAQHFPDLDPRNRRARNLGPVLPLDRSLLIRYISSWPPDEIQRHFHLCPWLRHRFPEFAPPGGWPPRLFLPYRSFREFGNDIYNVQGPAELYQDWPIQDPTADDPEPWNYVQSARRDLSPRHDLSLILDRRRSRTPSPIINERRFRRAPHRTSWQGLQSYRHLGASISADRYYDPARYRRGDPAHGYIAGAPAPPIYHDFDPRGHPLEDEHYVSSRRPILPPDGLDPREEVDYNRPQTRDYPDRGPFDMVWDDNFTPAEHRHGHGRPRP</sequence>
<feature type="compositionally biased region" description="Basic and acidic residues" evidence="1">
    <location>
        <begin position="309"/>
        <end position="330"/>
    </location>
</feature>
<proteinExistence type="predicted"/>
<dbReference type="EMBL" id="JBHFFA010000003">
    <property type="protein sequence ID" value="KAL2634383.1"/>
    <property type="molecule type" value="Genomic_DNA"/>
</dbReference>
<comment type="caution">
    <text evidence="2">The sequence shown here is derived from an EMBL/GenBank/DDBJ whole genome shotgun (WGS) entry which is preliminary data.</text>
</comment>
<feature type="region of interest" description="Disordered" evidence="1">
    <location>
        <begin position="288"/>
        <end position="353"/>
    </location>
</feature>
<evidence type="ECO:0000313" key="2">
    <source>
        <dbReference type="EMBL" id="KAL2634383.1"/>
    </source>
</evidence>
<reference evidence="2 3" key="1">
    <citation type="submission" date="2024-09" db="EMBL/GenBank/DDBJ databases">
        <title>Chromosome-scale assembly of Riccia fluitans.</title>
        <authorList>
            <person name="Paukszto L."/>
            <person name="Sawicki J."/>
            <person name="Karawczyk K."/>
            <person name="Piernik-Szablinska J."/>
            <person name="Szczecinska M."/>
            <person name="Mazdziarz M."/>
        </authorList>
    </citation>
    <scope>NUCLEOTIDE SEQUENCE [LARGE SCALE GENOMIC DNA]</scope>
    <source>
        <strain evidence="2">Rf_01</strain>
        <tissue evidence="2">Aerial parts of the thallus</tissue>
    </source>
</reference>